<dbReference type="PANTHER" id="PTHR48423">
    <property type="entry name" value="INTERLEUKIN-27 RECEPTOR SUBUNIT ALPHA"/>
    <property type="match status" value="1"/>
</dbReference>
<keyword evidence="4" id="KW-0732">Signal</keyword>
<comment type="caution">
    <text evidence="14">The sequence shown here is derived from an EMBL/GenBank/DDBJ whole genome shotgun (WGS) entry which is preliminary data.</text>
</comment>
<feature type="transmembrane region" description="Helical" evidence="12">
    <location>
        <begin position="857"/>
        <end position="883"/>
    </location>
</feature>
<evidence type="ECO:0000256" key="3">
    <source>
        <dbReference type="ARBA" id="ARBA00022692"/>
    </source>
</evidence>
<protein>
    <recommendedName>
        <fullName evidence="13">Fibronectin type-III domain-containing protein</fullName>
    </recommendedName>
</protein>
<evidence type="ECO:0000313" key="14">
    <source>
        <dbReference type="EMBL" id="KAF3839381.1"/>
    </source>
</evidence>
<evidence type="ECO:0000256" key="9">
    <source>
        <dbReference type="ARBA" id="ARBA00023180"/>
    </source>
</evidence>
<feature type="domain" description="Fibronectin type-III" evidence="13">
    <location>
        <begin position="496"/>
        <end position="596"/>
    </location>
</feature>
<keyword evidence="3 12" id="KW-0812">Transmembrane</keyword>
<evidence type="ECO:0000256" key="8">
    <source>
        <dbReference type="ARBA" id="ARBA00023170"/>
    </source>
</evidence>
<evidence type="ECO:0000259" key="13">
    <source>
        <dbReference type="PROSITE" id="PS50853"/>
    </source>
</evidence>
<dbReference type="InterPro" id="IPR013783">
    <property type="entry name" value="Ig-like_fold"/>
</dbReference>
<dbReference type="SMART" id="SM00060">
    <property type="entry name" value="FN3"/>
    <property type="match status" value="3"/>
</dbReference>
<dbReference type="InterPro" id="IPR036116">
    <property type="entry name" value="FN3_sf"/>
</dbReference>
<evidence type="ECO:0000313" key="15">
    <source>
        <dbReference type="Proteomes" id="UP000518266"/>
    </source>
</evidence>
<accession>A0A7J5XR34</accession>
<evidence type="ECO:0000256" key="10">
    <source>
        <dbReference type="ARBA" id="ARBA00023319"/>
    </source>
</evidence>
<dbReference type="PANTHER" id="PTHR48423:SF1">
    <property type="entry name" value="INTERLEUKIN-27 RECEPTOR SUBUNIT ALPHA"/>
    <property type="match status" value="1"/>
</dbReference>
<dbReference type="InterPro" id="IPR036179">
    <property type="entry name" value="Ig-like_dom_sf"/>
</dbReference>
<keyword evidence="6 12" id="KW-1133">Transmembrane helix</keyword>
<evidence type="ECO:0000256" key="1">
    <source>
        <dbReference type="ARBA" id="ARBA00004479"/>
    </source>
</evidence>
<feature type="domain" description="Fibronectin type-III" evidence="13">
    <location>
        <begin position="763"/>
        <end position="855"/>
    </location>
</feature>
<dbReference type="EMBL" id="JAAKFY010000021">
    <property type="protein sequence ID" value="KAF3839381.1"/>
    <property type="molecule type" value="Genomic_DNA"/>
</dbReference>
<dbReference type="Pfam" id="PF06328">
    <property type="entry name" value="Lep_receptor_Ig"/>
    <property type="match status" value="1"/>
</dbReference>
<name>A0A7J5XR34_DISMA</name>
<dbReference type="GO" id="GO:0005886">
    <property type="term" value="C:plasma membrane"/>
    <property type="evidence" value="ECO:0007669"/>
    <property type="project" value="UniProtKB-ARBA"/>
</dbReference>
<dbReference type="PROSITE" id="PS50853">
    <property type="entry name" value="FN3"/>
    <property type="match status" value="3"/>
</dbReference>
<dbReference type="InterPro" id="IPR010457">
    <property type="entry name" value="IgC2-like_lig-bd"/>
</dbReference>
<evidence type="ECO:0000256" key="2">
    <source>
        <dbReference type="ARBA" id="ARBA00008921"/>
    </source>
</evidence>
<evidence type="ECO:0000256" key="6">
    <source>
        <dbReference type="ARBA" id="ARBA00022989"/>
    </source>
</evidence>
<gene>
    <name evidence="14" type="ORF">F7725_018098</name>
</gene>
<keyword evidence="10" id="KW-0393">Immunoglobulin domain</keyword>
<dbReference type="Proteomes" id="UP000518266">
    <property type="component" value="Unassembled WGS sequence"/>
</dbReference>
<keyword evidence="15" id="KW-1185">Reference proteome</keyword>
<keyword evidence="7 12" id="KW-0472">Membrane</keyword>
<dbReference type="SUPFAM" id="SSF48726">
    <property type="entry name" value="Immunoglobulin"/>
    <property type="match status" value="1"/>
</dbReference>
<feature type="region of interest" description="Disordered" evidence="11">
    <location>
        <begin position="63"/>
        <end position="98"/>
    </location>
</feature>
<reference evidence="14 15" key="1">
    <citation type="submission" date="2020-03" db="EMBL/GenBank/DDBJ databases">
        <title>Dissostichus mawsoni Genome sequencing and assembly.</title>
        <authorList>
            <person name="Park H."/>
        </authorList>
    </citation>
    <scope>NUCLEOTIDE SEQUENCE [LARGE SCALE GENOMIC DNA]</scope>
    <source>
        <strain evidence="14">DM0001</strain>
        <tissue evidence="14">Muscle</tissue>
    </source>
</reference>
<evidence type="ECO:0000256" key="4">
    <source>
        <dbReference type="ARBA" id="ARBA00022729"/>
    </source>
</evidence>
<dbReference type="InterPro" id="IPR052672">
    <property type="entry name" value="Type1_Cytokine_Rcpt_Type2"/>
</dbReference>
<dbReference type="CDD" id="cd00063">
    <property type="entry name" value="FN3"/>
    <property type="match status" value="2"/>
</dbReference>
<comment type="subcellular location">
    <subcellularLocation>
        <location evidence="1">Membrane</location>
        <topology evidence="1">Single-pass type I membrane protein</topology>
    </subcellularLocation>
</comment>
<keyword evidence="9" id="KW-0325">Glycoprotein</keyword>
<evidence type="ECO:0000256" key="7">
    <source>
        <dbReference type="ARBA" id="ARBA00023136"/>
    </source>
</evidence>
<sequence>MVWDSPMQSGSHHFQMRPDSSIVLHSVSAGGVYCAKTARARAAALGLDYPGVHGGPDLYRPPHHGMHHSMMAPRPQPENNNDPGWGATEPNMASNEGHPRSLHGAYRPVQTDYTTDQVLSLPRERSLIHRKSNFKQVKHVAPPTLAGAPGHPDLVNRDSQGRNKPLSHVYNKHDLLVDESVPNRHGMSQSRDHGAHQRRFSGYGLRREVPFLSSYGIMNNGHIRATTSSKPAVDRRKWIRFPGRLHQPLHQRLNVKQYFQGLIIMISMWLSVIVMLVAFVNGARNEDDVEPCAKVQTDSSVVPLGSPVRATCVIRKTCSLVVRQAFHIEWRLGEHLFPGNLSANESSIVSEEFLRLLRPGLDCSSGRRSGDQSWISTRSTAEHQLTASTQRYGNILTGKTLPHLPESKHHFGVRNEVSVRLHNSVSHIMIISSFQDTNENFTYKLPAGVHRYIIPRTGFGLFSDMKIYVKAVNELGETTSEPIILEPVSAAKFDPPILKIQAVPRRYGCLQLSWSLSQQQAWMRDFRLNLEVRLKTADSRYWSEQPILVNRVKQAKSVDQCRLRPGTQYLAQIRVRYQQSPWSEWSRRQSGVTLETAPTGRLDSWMKVSGDHLHKQLNIQLFWKPSKQFRANGQNVSYIVSGKKLPGANGKVCSTKGNYCTFQLPERAKKVYLRAGDRSLLVQWKSLVSSTLTGFVVEWRPLLKTDLSFAQFEITDRNQTSLVITGSFEPYKPYGISVYPRFKDGIGLPQTVNAYLRQKAPSMVPKIQIKKSWKSHVELTWDEIPLDQRNGNIQSYKVFYCYKQGTINVVGAEPGERRVVLKGLDTESVYEAFMMVSTSGGSSNGSTIHFKIEPFDAVAVVTFSTVSGVGMSLLLIIVVMTCFSNQKRLKQRFWPAVPDPANSSIKRWTSESTQDSHLDWDNEEPNPMYLSHLSFLEFPVKLSKEDDDAWLSNAEDTSDLGESICGSPFLPGYSGSNCDSVPYATVIFSGPCDSPTSKDPHAYLRSESTQPLLETEESFTPKCYQNMATDEQCFFGPCHDCVPEKGTDPRILWDDFPFLRALALNDSQID</sequence>
<organism evidence="14 15">
    <name type="scientific">Dissostichus mawsoni</name>
    <name type="common">Antarctic cod</name>
    <dbReference type="NCBI Taxonomy" id="36200"/>
    <lineage>
        <taxon>Eukaryota</taxon>
        <taxon>Metazoa</taxon>
        <taxon>Chordata</taxon>
        <taxon>Craniata</taxon>
        <taxon>Vertebrata</taxon>
        <taxon>Euteleostomi</taxon>
        <taxon>Actinopterygii</taxon>
        <taxon>Neopterygii</taxon>
        <taxon>Teleostei</taxon>
        <taxon>Neoteleostei</taxon>
        <taxon>Acanthomorphata</taxon>
        <taxon>Eupercaria</taxon>
        <taxon>Perciformes</taxon>
        <taxon>Notothenioidei</taxon>
        <taxon>Nototheniidae</taxon>
        <taxon>Dissostichus</taxon>
    </lineage>
</organism>
<dbReference type="Gene3D" id="2.60.40.10">
    <property type="entry name" value="Immunoglobulins"/>
    <property type="match status" value="4"/>
</dbReference>
<keyword evidence="5" id="KW-0677">Repeat</keyword>
<evidence type="ECO:0000256" key="12">
    <source>
        <dbReference type="SAM" id="Phobius"/>
    </source>
</evidence>
<dbReference type="AlphaFoldDB" id="A0A7J5XR34"/>
<dbReference type="SUPFAM" id="SSF49265">
    <property type="entry name" value="Fibronectin type III"/>
    <property type="match status" value="2"/>
</dbReference>
<keyword evidence="8" id="KW-0675">Receptor</keyword>
<dbReference type="InterPro" id="IPR003961">
    <property type="entry name" value="FN3_dom"/>
</dbReference>
<feature type="domain" description="Fibronectin type-III" evidence="13">
    <location>
        <begin position="664"/>
        <end position="761"/>
    </location>
</feature>
<comment type="similarity">
    <text evidence="2">Belongs to the type I cytokine receptor family. Type 2 subfamily.</text>
</comment>
<proteinExistence type="inferred from homology"/>
<evidence type="ECO:0000256" key="5">
    <source>
        <dbReference type="ARBA" id="ARBA00022737"/>
    </source>
</evidence>
<evidence type="ECO:0000256" key="11">
    <source>
        <dbReference type="SAM" id="MobiDB-lite"/>
    </source>
</evidence>
<feature type="transmembrane region" description="Helical" evidence="12">
    <location>
        <begin position="258"/>
        <end position="280"/>
    </location>
</feature>
<dbReference type="OrthoDB" id="9887129at2759"/>